<reference evidence="1" key="1">
    <citation type="submission" date="2022-07" db="EMBL/GenBank/DDBJ databases">
        <title>Phylogenomic reconstructions and comparative analyses of Kickxellomycotina fungi.</title>
        <authorList>
            <person name="Reynolds N.K."/>
            <person name="Stajich J.E."/>
            <person name="Barry K."/>
            <person name="Grigoriev I.V."/>
            <person name="Crous P."/>
            <person name="Smith M.E."/>
        </authorList>
    </citation>
    <scope>NUCLEOTIDE SEQUENCE</scope>
    <source>
        <strain evidence="1">Benny 63K</strain>
    </source>
</reference>
<evidence type="ECO:0000313" key="1">
    <source>
        <dbReference type="EMBL" id="KAJ1893283.1"/>
    </source>
</evidence>
<dbReference type="Proteomes" id="UP001150581">
    <property type="component" value="Unassembled WGS sequence"/>
</dbReference>
<accession>A0ACC1IHD5</accession>
<proteinExistence type="predicted"/>
<gene>
    <name evidence="1" type="ORF">LPJ66_005852</name>
</gene>
<sequence length="1647" mass="178858">MTERYAYSGSPPVPQGTSSATSDQFPGQQRYTGAGPLNTVPAAAASAAIGYGALLQNQQQQQQQRRRRESNTLSDHTDARVQQQQQQSVDKDESSEDEIESLKRAMGSDLWALQKQRMRREQMNRPVATDSHNPTMSIQKETSPLGMVSGHGSGAAGASQRHYYPGFAQHQQLAQHQQELSPASLQLPEFANQDWKYMDSSSTGSVPARAGEGHLPSAFTSPGYMQQQQQNQHGGHRHYAGGYANGLVAVDPRQAPQQTPAYDIQVFSTAESAAYTYTSVTSPPQATPLQQYAQPHYGVHNNQYQQRPYQPPQQQQHMVYQQRQQQQQWADAGSAKSNDQMSGSVTDGSSLSQAYAAQNSQFQQRKSQSPMMEQKLPTSTQPPPPPPAQVESVTEPRYRDGYEFDSGYHRTMAHAVLSAGVAQPMREMREHRSSPSHEAQSAPSIPIQSLLNSPDQAGAGSSEDIHQHIAKENARYRQNSIASLNLVQQHATAHDSSPGSRSSYHSAAFSAWPGRAETVNLDFATAQQSLSSIDGAGHGSTSAGDGHFGNINANPLPPIPASLAPTQSKSPSASQHDSFEFKYYRSKGSADNDDHSSKPVSILVQVGDDSQDDENSGGSAADSAAEYIIPMVGRRGTLNPGRKATTESLDNVLEYYRTHPDVLDKHPGWEAPSNEPFYEESASQEQSPAAAEHPVSPFDLTSHHHAHARHPDLNSSRYPSHDAQQNPFYHRTSFSSSAINPDNPASGHPLTGVITASSSRDGSLAPNTPRTEHDHVSSSGQGTSFDNRSRESQRPDDSSLLGTFSHLHSYESTPATTPIRPRSSSSSSADSDTPLPANAGRNNLANNTGNVMSPRRWGSSNSDGLSFPQKQAVPSYCDIYAVLDELPEPDDMLLLPPAASAQRSPQFTSRDLPDDLAIDDEDVLQMESIDELGELSDILELSNQNDSSDYGYSSSNSSVDSFGAPIEHNAGILSKTLAAHGSVAEMSETGVSHLVDPFSRVSMAPTIIHQLSTSVFGVERDFGDRALSQQQQQQQISSVRAHASLLASSMELRGQHERQEQQQGEQEAASVAIYGDEAAEEEAASAATTADADADADADSGAGAAVSATDTAATAATSATIVVGAGSSANFAPLEIMEYASELEISLAREQEDYYSDNVSQANLDPMILQNLGKAVHQQCQAQRQQLLRRKSNMHLGVAATTNNGGGGSSSSEEQNGSAENPMDTHYDDHEQALKAMLIEVSQYFSQSGLNLVFPFSAKWVDWLTRHPDRPFPWRKDSEDDARGHDDDDDSGSQSDVSSFGEDPPMLSRPLPPEDVLSKATIPMSMRRPVPVKNFVSQEKRKGINAHWQYYSVINQITVVASSIHRMLMVPQDLADHSFVPHQLAALYQFLGGDFKKYKPHIESVFDAIKVSLGVRSRPPTPVAVQAPVDEGETGDGLDGDSARQIPVPARVSKLLDATYVNVLRDMMTNIITEALYSTSKVAAGKEHQPVPHTSTGATRAKTDPQNQQPPQQQQQPETGYAISTLKGLPTQSIVRYLAKEMRTANGDHRRRRGFAQNLSRNNSVGHLRHHHHQYQYQKQQPPVPPLPNQQQQQNQHSGAAGSSSFGSVSRHTPVVKHNQGVPVGPNNAVATILQPIVSVDEVTEDL</sequence>
<evidence type="ECO:0000313" key="2">
    <source>
        <dbReference type="Proteomes" id="UP001150581"/>
    </source>
</evidence>
<protein>
    <submittedName>
        <fullName evidence="1">Uncharacterized protein</fullName>
    </submittedName>
</protein>
<dbReference type="EMBL" id="JANBPG010000857">
    <property type="protein sequence ID" value="KAJ1893283.1"/>
    <property type="molecule type" value="Genomic_DNA"/>
</dbReference>
<organism evidence="1 2">
    <name type="scientific">Kickxella alabastrina</name>
    <dbReference type="NCBI Taxonomy" id="61397"/>
    <lineage>
        <taxon>Eukaryota</taxon>
        <taxon>Fungi</taxon>
        <taxon>Fungi incertae sedis</taxon>
        <taxon>Zoopagomycota</taxon>
        <taxon>Kickxellomycotina</taxon>
        <taxon>Kickxellomycetes</taxon>
        <taxon>Kickxellales</taxon>
        <taxon>Kickxellaceae</taxon>
        <taxon>Kickxella</taxon>
    </lineage>
</organism>
<name>A0ACC1IHD5_9FUNG</name>
<comment type="caution">
    <text evidence="1">The sequence shown here is derived from an EMBL/GenBank/DDBJ whole genome shotgun (WGS) entry which is preliminary data.</text>
</comment>
<keyword evidence="2" id="KW-1185">Reference proteome</keyword>